<feature type="domain" description="HTH tetR-type" evidence="3">
    <location>
        <begin position="12"/>
        <end position="72"/>
    </location>
</feature>
<feature type="DNA-binding region" description="H-T-H motif" evidence="2">
    <location>
        <begin position="35"/>
        <end position="54"/>
    </location>
</feature>
<evidence type="ECO:0000256" key="1">
    <source>
        <dbReference type="ARBA" id="ARBA00023125"/>
    </source>
</evidence>
<protein>
    <submittedName>
        <fullName evidence="4">TetR/AcrR family transcriptional regulator</fullName>
    </submittedName>
</protein>
<evidence type="ECO:0000313" key="4">
    <source>
        <dbReference type="EMBL" id="MFL0195065.1"/>
    </source>
</evidence>
<evidence type="ECO:0000256" key="2">
    <source>
        <dbReference type="PROSITE-ProRule" id="PRU00335"/>
    </source>
</evidence>
<dbReference type="Proteomes" id="UP001623660">
    <property type="component" value="Unassembled WGS sequence"/>
</dbReference>
<reference evidence="4 5" key="1">
    <citation type="submission" date="2024-11" db="EMBL/GenBank/DDBJ databases">
        <authorList>
            <person name="Heng Y.C."/>
            <person name="Lim A.C.H."/>
            <person name="Lee J.K.Y."/>
            <person name="Kittelmann S."/>
        </authorList>
    </citation>
    <scope>NUCLEOTIDE SEQUENCE [LARGE SCALE GENOMIC DNA]</scope>
    <source>
        <strain evidence="4 5">WILCCON 0269</strain>
    </source>
</reference>
<dbReference type="RefSeq" id="WP_406791183.1">
    <property type="nucleotide sequence ID" value="NZ_JBJHZX010000006.1"/>
</dbReference>
<evidence type="ECO:0000259" key="3">
    <source>
        <dbReference type="PROSITE" id="PS50977"/>
    </source>
</evidence>
<gene>
    <name evidence="4" type="ORF">ACJDU8_05670</name>
</gene>
<dbReference type="InterPro" id="IPR049149">
    <property type="entry name" value="TetR/AcrR_C"/>
</dbReference>
<dbReference type="EMBL" id="JBJHZX010000006">
    <property type="protein sequence ID" value="MFL0195065.1"/>
    <property type="molecule type" value="Genomic_DNA"/>
</dbReference>
<evidence type="ECO:0000313" key="5">
    <source>
        <dbReference type="Proteomes" id="UP001623660"/>
    </source>
</evidence>
<dbReference type="InterPro" id="IPR009057">
    <property type="entry name" value="Homeodomain-like_sf"/>
</dbReference>
<comment type="caution">
    <text evidence="4">The sequence shown here is derived from an EMBL/GenBank/DDBJ whole genome shotgun (WGS) entry which is preliminary data.</text>
</comment>
<proteinExistence type="predicted"/>
<dbReference type="Pfam" id="PF21303">
    <property type="entry name" value="TetR_C_39"/>
    <property type="match status" value="1"/>
</dbReference>
<keyword evidence="5" id="KW-1185">Reference proteome</keyword>
<dbReference type="InterPro" id="IPR001647">
    <property type="entry name" value="HTH_TetR"/>
</dbReference>
<dbReference type="PANTHER" id="PTHR43479">
    <property type="entry name" value="ACREF/ENVCD OPERON REPRESSOR-RELATED"/>
    <property type="match status" value="1"/>
</dbReference>
<name>A0ABW8SGG4_9CLOT</name>
<dbReference type="Gene3D" id="1.10.357.10">
    <property type="entry name" value="Tetracycline Repressor, domain 2"/>
    <property type="match status" value="1"/>
</dbReference>
<dbReference type="PROSITE" id="PS50977">
    <property type="entry name" value="HTH_TETR_2"/>
    <property type="match status" value="1"/>
</dbReference>
<accession>A0ABW8SGG4</accession>
<dbReference type="PRINTS" id="PR00455">
    <property type="entry name" value="HTHTETR"/>
</dbReference>
<sequence length="232" mass="26514">MMARIVKEQEYNKKRNEILDSAQRFLFSKGYESMAIQDILADIQISSGAFYHYFDSKSALLEALIDRMVQQAEQVLPPIVHNPNLTALEKMQRFFSTLDNMRTAGKTFLIELLPVWYSDDNAIVRLKVGEAIIERRAPLLAHIICQGIQEKVFTTNYPDQVSKVVLSLTLSMGNALARLILLFKLKHDELGFIDDIVATYAVYTDAIERVLGVSDSFLYRIDAEAVKNWFEL</sequence>
<dbReference type="InterPro" id="IPR050624">
    <property type="entry name" value="HTH-type_Tx_Regulator"/>
</dbReference>
<dbReference type="PANTHER" id="PTHR43479:SF11">
    <property type="entry name" value="ACREF_ENVCD OPERON REPRESSOR-RELATED"/>
    <property type="match status" value="1"/>
</dbReference>
<keyword evidence="1 2" id="KW-0238">DNA-binding</keyword>
<organism evidence="4 5">
    <name type="scientific">Candidatus Clostridium eludens</name>
    <dbReference type="NCBI Taxonomy" id="3381663"/>
    <lineage>
        <taxon>Bacteria</taxon>
        <taxon>Bacillati</taxon>
        <taxon>Bacillota</taxon>
        <taxon>Clostridia</taxon>
        <taxon>Eubacteriales</taxon>
        <taxon>Clostridiaceae</taxon>
        <taxon>Clostridium</taxon>
    </lineage>
</organism>
<dbReference type="Pfam" id="PF00440">
    <property type="entry name" value="TetR_N"/>
    <property type="match status" value="1"/>
</dbReference>
<dbReference type="SUPFAM" id="SSF46689">
    <property type="entry name" value="Homeodomain-like"/>
    <property type="match status" value="1"/>
</dbReference>